<evidence type="ECO:0008006" key="4">
    <source>
        <dbReference type="Google" id="ProtNLM"/>
    </source>
</evidence>
<sequence length="266" mass="29798">MRTLLVAVLLAATVSCQDLSCVDAKFQGCQYTLAQQIGLNDTVSAQLFKDYTIMYNYFLYMWGKTPGSTVDMLTVCNGLETFNLCMHGNKGCLDVSNLIKKTDINDAYGVDATYKTYLQFNCGPGINTLLHEGLTCPQRVIQNKQNVLQACVKTYELNVANDAKKGCKYGQDLMNCWSAPFAVAPCRREEGIATWWACEANRVFVKSTFPSCQNTCSEKFGPFSGEHANYLSTHHKIVDGEHWFKISDRVELQNGKLVTIEGEWLK</sequence>
<name>A0A8S1F057_9PELO</name>
<dbReference type="AlphaFoldDB" id="A0A8S1F057"/>
<dbReference type="PANTHER" id="PTHR34311:SF5">
    <property type="entry name" value="SECRETED PROTEIN"/>
    <property type="match status" value="1"/>
</dbReference>
<reference evidence="2 3" key="1">
    <citation type="submission" date="2020-04" db="EMBL/GenBank/DDBJ databases">
        <authorList>
            <person name="Laetsch R D."/>
            <person name="Stevens L."/>
            <person name="Kumar S."/>
            <person name="Blaxter L. M."/>
        </authorList>
    </citation>
    <scope>NUCLEOTIDE SEQUENCE [LARGE SCALE GENOMIC DNA]</scope>
</reference>
<dbReference type="Proteomes" id="UP000494206">
    <property type="component" value="Unassembled WGS sequence"/>
</dbReference>
<keyword evidence="3" id="KW-1185">Reference proteome</keyword>
<dbReference type="PANTHER" id="PTHR34311">
    <property type="entry name" value="PROTEIN CBG21698-RELATED"/>
    <property type="match status" value="1"/>
</dbReference>
<evidence type="ECO:0000313" key="3">
    <source>
        <dbReference type="Proteomes" id="UP000494206"/>
    </source>
</evidence>
<dbReference type="OrthoDB" id="5823675at2759"/>
<keyword evidence="1" id="KW-0732">Signal</keyword>
<dbReference type="PROSITE" id="PS51257">
    <property type="entry name" value="PROKAR_LIPOPROTEIN"/>
    <property type="match status" value="1"/>
</dbReference>
<feature type="chain" id="PRO_5035720555" description="DUF19 domain-containing protein" evidence="1">
    <location>
        <begin position="17"/>
        <end position="266"/>
    </location>
</feature>
<organism evidence="2 3">
    <name type="scientific">Caenorhabditis bovis</name>
    <dbReference type="NCBI Taxonomy" id="2654633"/>
    <lineage>
        <taxon>Eukaryota</taxon>
        <taxon>Metazoa</taxon>
        <taxon>Ecdysozoa</taxon>
        <taxon>Nematoda</taxon>
        <taxon>Chromadorea</taxon>
        <taxon>Rhabditida</taxon>
        <taxon>Rhabditina</taxon>
        <taxon>Rhabditomorpha</taxon>
        <taxon>Rhabditoidea</taxon>
        <taxon>Rhabditidae</taxon>
        <taxon>Peloderinae</taxon>
        <taxon>Caenorhabditis</taxon>
    </lineage>
</organism>
<dbReference type="EMBL" id="CADEPM010000005">
    <property type="protein sequence ID" value="CAB3406204.1"/>
    <property type="molecule type" value="Genomic_DNA"/>
</dbReference>
<protein>
    <recommendedName>
        <fullName evidence="4">DUF19 domain-containing protein</fullName>
    </recommendedName>
</protein>
<gene>
    <name evidence="2" type="ORF">CBOVIS_LOCUS8307</name>
</gene>
<proteinExistence type="predicted"/>
<comment type="caution">
    <text evidence="2">The sequence shown here is derived from an EMBL/GenBank/DDBJ whole genome shotgun (WGS) entry which is preliminary data.</text>
</comment>
<feature type="signal peptide" evidence="1">
    <location>
        <begin position="1"/>
        <end position="16"/>
    </location>
</feature>
<evidence type="ECO:0000256" key="1">
    <source>
        <dbReference type="SAM" id="SignalP"/>
    </source>
</evidence>
<accession>A0A8S1F057</accession>
<evidence type="ECO:0000313" key="2">
    <source>
        <dbReference type="EMBL" id="CAB3406204.1"/>
    </source>
</evidence>